<protein>
    <recommendedName>
        <fullName evidence="3">Male reproductive-related protein</fullName>
    </recommendedName>
</protein>
<keyword evidence="2" id="KW-1185">Reference proteome</keyword>
<sequence>MKKRVFIMGLTGLLCINQLIPATNICVAEAKGKSEITIGGYSYDEIYLDNSDAGAWNTLSSDEQKYEKVQIKDSIIQRLRTRSLLEAIIKNPMISNIRESENLKEGATQFMEKLNAGKKLLQESNVGNVLIDEYLSLEIPEKTINDYSSIHSDDNLYENIMKLLSDEEFVE</sequence>
<reference evidence="1 2" key="1">
    <citation type="submission" date="2020-08" db="EMBL/GenBank/DDBJ databases">
        <title>Genome public.</title>
        <authorList>
            <person name="Liu C."/>
            <person name="Sun Q."/>
        </authorList>
    </citation>
    <scope>NUCLEOTIDE SEQUENCE [LARGE SCALE GENOMIC DNA]</scope>
    <source>
        <strain evidence="1 2">NSJ-37</strain>
    </source>
</reference>
<gene>
    <name evidence="1" type="ORF">H8704_13950</name>
</gene>
<accession>A0ABR7N519</accession>
<dbReference type="Proteomes" id="UP000606193">
    <property type="component" value="Unassembled WGS sequence"/>
</dbReference>
<dbReference type="RefSeq" id="WP_249298672.1">
    <property type="nucleotide sequence ID" value="NZ_JACRSX010000048.1"/>
</dbReference>
<evidence type="ECO:0000313" key="1">
    <source>
        <dbReference type="EMBL" id="MBC8563698.1"/>
    </source>
</evidence>
<evidence type="ECO:0000313" key="2">
    <source>
        <dbReference type="Proteomes" id="UP000606193"/>
    </source>
</evidence>
<proteinExistence type="predicted"/>
<dbReference type="EMBL" id="JACRSX010000048">
    <property type="protein sequence ID" value="MBC8563698.1"/>
    <property type="molecule type" value="Genomic_DNA"/>
</dbReference>
<evidence type="ECO:0008006" key="3">
    <source>
        <dbReference type="Google" id="ProtNLM"/>
    </source>
</evidence>
<organism evidence="1 2">
    <name type="scientific">Jutongia huaianensis</name>
    <dbReference type="NCBI Taxonomy" id="2763668"/>
    <lineage>
        <taxon>Bacteria</taxon>
        <taxon>Bacillati</taxon>
        <taxon>Bacillota</taxon>
        <taxon>Clostridia</taxon>
        <taxon>Lachnospirales</taxon>
        <taxon>Lachnospiraceae</taxon>
        <taxon>Jutongia</taxon>
    </lineage>
</organism>
<name>A0ABR7N519_9FIRM</name>
<comment type="caution">
    <text evidence="1">The sequence shown here is derived from an EMBL/GenBank/DDBJ whole genome shotgun (WGS) entry which is preliminary data.</text>
</comment>
<feature type="non-terminal residue" evidence="1">
    <location>
        <position position="171"/>
    </location>
</feature>